<reference evidence="2" key="1">
    <citation type="journal article" date="2022" name="Int. J. Mol. Sci.">
        <title>Draft Genome of Tanacetum Coccineum: Genomic Comparison of Closely Related Tanacetum-Family Plants.</title>
        <authorList>
            <person name="Yamashiro T."/>
            <person name="Shiraishi A."/>
            <person name="Nakayama K."/>
            <person name="Satake H."/>
        </authorList>
    </citation>
    <scope>NUCLEOTIDE SEQUENCE</scope>
</reference>
<dbReference type="CDD" id="cd09272">
    <property type="entry name" value="RNase_HI_RT_Ty1"/>
    <property type="match status" value="1"/>
</dbReference>
<reference evidence="2" key="2">
    <citation type="submission" date="2022-01" db="EMBL/GenBank/DDBJ databases">
        <authorList>
            <person name="Yamashiro T."/>
            <person name="Shiraishi A."/>
            <person name="Satake H."/>
            <person name="Nakayama K."/>
        </authorList>
    </citation>
    <scope>NUCLEOTIDE SEQUENCE</scope>
</reference>
<feature type="region of interest" description="Disordered" evidence="1">
    <location>
        <begin position="31"/>
        <end position="54"/>
    </location>
</feature>
<comment type="caution">
    <text evidence="2">The sequence shown here is derived from an EMBL/GenBank/DDBJ whole genome shotgun (WGS) entry which is preliminary data.</text>
</comment>
<protein>
    <submittedName>
        <fullName evidence="2">Ribonuclease H-like domain-containing protein</fullName>
    </submittedName>
</protein>
<keyword evidence="3" id="KW-1185">Reference proteome</keyword>
<dbReference type="EMBL" id="BQNB010009312">
    <property type="protein sequence ID" value="GJS61730.1"/>
    <property type="molecule type" value="Genomic_DNA"/>
</dbReference>
<dbReference type="Proteomes" id="UP001151760">
    <property type="component" value="Unassembled WGS sequence"/>
</dbReference>
<evidence type="ECO:0000256" key="1">
    <source>
        <dbReference type="SAM" id="MobiDB-lite"/>
    </source>
</evidence>
<gene>
    <name evidence="2" type="ORF">Tco_0656514</name>
</gene>
<sequence>MQTLPGDCVTGIKRRRRDLSSEGIRNFATSSRRGRLKEDLESSTQRRRQDYKATPSRLSPWIGLLDSFPTSTLTARAISIHLPSRQLLPLLFSTTVPQPPVVKTVTIRTVLSLDVSRQWPIHQLDVKNAFFNEVFVWFETMALVLVPAVLKVMPLGLLHSFPSSLLQQIVDSLHKEFDMTDLGALNYFLGISAVRHLTGLFLSQMKAMARQLIEATTSYGILLYTVVLQGAPVSYLYSPRFVLCSLTVGYTDADWAGCPSTRRSTSGYCVFLGDNLLSWSAKRQHTISHSSAEAEYRGVANVVTKTT</sequence>
<proteinExistence type="predicted"/>
<dbReference type="PANTHER" id="PTHR11439">
    <property type="entry name" value="GAG-POL-RELATED RETROTRANSPOSON"/>
    <property type="match status" value="1"/>
</dbReference>
<evidence type="ECO:0000313" key="3">
    <source>
        <dbReference type="Proteomes" id="UP001151760"/>
    </source>
</evidence>
<evidence type="ECO:0000313" key="2">
    <source>
        <dbReference type="EMBL" id="GJS61730.1"/>
    </source>
</evidence>
<dbReference type="PANTHER" id="PTHR11439:SF524">
    <property type="entry name" value="RNA-DIRECTED DNA POLYMERASE, PROTEIN KINASE RLK-PELLE-DLSV FAMILY"/>
    <property type="match status" value="1"/>
</dbReference>
<accession>A0ABQ4X9N5</accession>
<organism evidence="2 3">
    <name type="scientific">Tanacetum coccineum</name>
    <dbReference type="NCBI Taxonomy" id="301880"/>
    <lineage>
        <taxon>Eukaryota</taxon>
        <taxon>Viridiplantae</taxon>
        <taxon>Streptophyta</taxon>
        <taxon>Embryophyta</taxon>
        <taxon>Tracheophyta</taxon>
        <taxon>Spermatophyta</taxon>
        <taxon>Magnoliopsida</taxon>
        <taxon>eudicotyledons</taxon>
        <taxon>Gunneridae</taxon>
        <taxon>Pentapetalae</taxon>
        <taxon>asterids</taxon>
        <taxon>campanulids</taxon>
        <taxon>Asterales</taxon>
        <taxon>Asteraceae</taxon>
        <taxon>Asteroideae</taxon>
        <taxon>Anthemideae</taxon>
        <taxon>Anthemidinae</taxon>
        <taxon>Tanacetum</taxon>
    </lineage>
</organism>
<name>A0ABQ4X9N5_9ASTR</name>